<accession>A0A7S4KGU6</accession>
<evidence type="ECO:0000313" key="1">
    <source>
        <dbReference type="EMBL" id="CAE2294141.1"/>
    </source>
</evidence>
<protein>
    <submittedName>
        <fullName evidence="1">Uncharacterized protein</fullName>
    </submittedName>
</protein>
<reference evidence="1" key="1">
    <citation type="submission" date="2021-01" db="EMBL/GenBank/DDBJ databases">
        <authorList>
            <person name="Corre E."/>
            <person name="Pelletier E."/>
            <person name="Niang G."/>
            <person name="Scheremetjew M."/>
            <person name="Finn R."/>
            <person name="Kale V."/>
            <person name="Holt S."/>
            <person name="Cochrane G."/>
            <person name="Meng A."/>
            <person name="Brown T."/>
            <person name="Cohen L."/>
        </authorList>
    </citation>
    <scope>NUCLEOTIDE SEQUENCE</scope>
    <source>
        <strain evidence="1">SoJaBio B1-5/56/2</strain>
    </source>
</reference>
<dbReference type="EMBL" id="HBKR01009762">
    <property type="protein sequence ID" value="CAE2294141.1"/>
    <property type="molecule type" value="Transcribed_RNA"/>
</dbReference>
<gene>
    <name evidence="1" type="ORF">NAES01612_LOCUS6504</name>
</gene>
<name>A0A7S4KGU6_9EUKA</name>
<sequence>MSEIELQQAWMSSVHRRWPRKGVGKQVECLQRVRYRLQINGTTQKVLWHEELFHFIRKISKNELTSQSVVPCEKLPHFSRKFRTVQMAFEPPVIDFELLNSFWKPFEQNASLM</sequence>
<dbReference type="AlphaFoldDB" id="A0A7S4KGU6"/>
<organism evidence="1">
    <name type="scientific">Paramoeba aestuarina</name>
    <dbReference type="NCBI Taxonomy" id="180227"/>
    <lineage>
        <taxon>Eukaryota</taxon>
        <taxon>Amoebozoa</taxon>
        <taxon>Discosea</taxon>
        <taxon>Flabellinia</taxon>
        <taxon>Dactylopodida</taxon>
        <taxon>Paramoebidae</taxon>
        <taxon>Paramoeba</taxon>
    </lineage>
</organism>
<proteinExistence type="predicted"/>